<dbReference type="InterPro" id="IPR019752">
    <property type="entry name" value="Pyrv/ketoisovalerate_OxRed_cat"/>
</dbReference>
<dbReference type="Proteomes" id="UP000509301">
    <property type="component" value="Chromosome"/>
</dbReference>
<dbReference type="PANTHER" id="PTHR43854">
    <property type="entry name" value="INDOLEPYRUVATE OXIDOREDUCTASE SUBUNIT IORB"/>
    <property type="match status" value="1"/>
</dbReference>
<dbReference type="AlphaFoldDB" id="A0A6N0NU04"/>
<dbReference type="RefSeq" id="WP_174628989.1">
    <property type="nucleotide sequence ID" value="NZ_CP049074.1"/>
</dbReference>
<evidence type="ECO:0000256" key="1">
    <source>
        <dbReference type="ARBA" id="ARBA00023002"/>
    </source>
</evidence>
<name>A0A6N0NU04_9CREN</name>
<reference evidence="3 4" key="1">
    <citation type="submission" date="2020-02" db="EMBL/GenBank/DDBJ databases">
        <title>Comparative genome analysis reveals the metabolism and evolution of the thermophilic archaeal genus Metallosphaera.</title>
        <authorList>
            <person name="Jiang C."/>
        </authorList>
    </citation>
    <scope>NUCLEOTIDE SEQUENCE [LARGE SCALE GENOMIC DNA]</scope>
    <source>
        <strain evidence="3 4">Ric-A</strain>
    </source>
</reference>
<sequence length="193" mass="21223">MDRLNILIAGIGGQGVVTAGKILAEAFHEKGLTVFESETHGLSQRGGAVTTHVRVGNVNVPLIPKGGADILIAMDGIEALRNASYLSTDAKVFLNESVKLPSLPNVKPVSISYVLENLRPWRTYTLDCEQIVRDGYRCNTVILGLVYEISLRKYLDINDFIKVLRGPTNVKSFMLGVQRGKYYESLAAMDRLV</sequence>
<dbReference type="GO" id="GO:0016903">
    <property type="term" value="F:oxidoreductase activity, acting on the aldehyde or oxo group of donors"/>
    <property type="evidence" value="ECO:0007669"/>
    <property type="project" value="InterPro"/>
</dbReference>
<dbReference type="PANTHER" id="PTHR43854:SF1">
    <property type="entry name" value="INDOLEPYRUVATE OXIDOREDUCTASE SUBUNIT IORB"/>
    <property type="match status" value="1"/>
</dbReference>
<dbReference type="Gene3D" id="3.40.920.10">
    <property type="entry name" value="Pyruvate-ferredoxin oxidoreductase, PFOR, domain III"/>
    <property type="match status" value="1"/>
</dbReference>
<dbReference type="InterPro" id="IPR052198">
    <property type="entry name" value="IorB_Oxidoreductase"/>
</dbReference>
<evidence type="ECO:0000313" key="3">
    <source>
        <dbReference type="EMBL" id="QKQ99258.1"/>
    </source>
</evidence>
<keyword evidence="4" id="KW-1185">Reference proteome</keyword>
<dbReference type="KEGG" id="mten:GWK48_01585"/>
<evidence type="ECO:0000259" key="2">
    <source>
        <dbReference type="Pfam" id="PF01558"/>
    </source>
</evidence>
<dbReference type="Pfam" id="PF01558">
    <property type="entry name" value="POR"/>
    <property type="match status" value="1"/>
</dbReference>
<keyword evidence="1" id="KW-0560">Oxidoreductase</keyword>
<dbReference type="GeneID" id="55640597"/>
<evidence type="ECO:0000313" key="4">
    <source>
        <dbReference type="Proteomes" id="UP000509301"/>
    </source>
</evidence>
<proteinExistence type="predicted"/>
<dbReference type="EMBL" id="CP049074">
    <property type="protein sequence ID" value="QKQ99258.1"/>
    <property type="molecule type" value="Genomic_DNA"/>
</dbReference>
<dbReference type="OrthoDB" id="53326at2157"/>
<protein>
    <submittedName>
        <fullName evidence="3">Pyruvate ferredoxin oxidoreductase</fullName>
    </submittedName>
</protein>
<organism evidence="3 4">
    <name type="scientific">Metallosphaera tengchongensis</name>
    <dbReference type="NCBI Taxonomy" id="1532350"/>
    <lineage>
        <taxon>Archaea</taxon>
        <taxon>Thermoproteota</taxon>
        <taxon>Thermoprotei</taxon>
        <taxon>Sulfolobales</taxon>
        <taxon>Sulfolobaceae</taxon>
        <taxon>Metallosphaera</taxon>
    </lineage>
</organism>
<keyword evidence="3" id="KW-0670">Pyruvate</keyword>
<feature type="domain" description="Pyruvate/ketoisovalerate oxidoreductase catalytic" evidence="2">
    <location>
        <begin position="12"/>
        <end position="165"/>
    </location>
</feature>
<accession>A0A6N0NU04</accession>
<gene>
    <name evidence="3" type="ORF">GWK48_01585</name>
</gene>
<dbReference type="InterPro" id="IPR002869">
    <property type="entry name" value="Pyrv_flavodox_OxRed_cen"/>
</dbReference>
<dbReference type="SUPFAM" id="SSF53323">
    <property type="entry name" value="Pyruvate-ferredoxin oxidoreductase, PFOR, domain III"/>
    <property type="match status" value="1"/>
</dbReference>